<dbReference type="EMBL" id="VTYF01000008">
    <property type="protein sequence ID" value="NOI10266.1"/>
    <property type="molecule type" value="Genomic_DNA"/>
</dbReference>
<dbReference type="PANTHER" id="PTHR22916:SF3">
    <property type="entry name" value="UDP-GLCNAC:BETAGAL BETA-1,3-N-ACETYLGLUCOSAMINYLTRANSFERASE-LIKE PROTEIN 1"/>
    <property type="match status" value="1"/>
</dbReference>
<name>A0A7Y4B4U3_VIBAL</name>
<evidence type="ECO:0000313" key="3">
    <source>
        <dbReference type="Proteomes" id="UP000532247"/>
    </source>
</evidence>
<proteinExistence type="predicted"/>
<dbReference type="InterPro" id="IPR029044">
    <property type="entry name" value="Nucleotide-diphossugar_trans"/>
</dbReference>
<comment type="caution">
    <text evidence="2">The sequence shown here is derived from an EMBL/GenBank/DDBJ whole genome shotgun (WGS) entry which is preliminary data.</text>
</comment>
<sequence>MSTKVSVICTCYNHEKYIEQTLLSILNQTVDFEYELLIHDDCSPDNSRKIIDRVFNEYSGKCQIKRIYPEENIYSKGSSAVLFNMLPHVDGEFIAFCEGDDYWVDDNKLQKQLEALANHKDINACFHPSLTLLKDQLVDKKYGYQGDLEKKIPYQYVIKKGGDTMPMASMFIRKGPFFDLIYQHEDFFKLYGEHSVLQIINSIEQGAWYLPEKMSVYRSMHEGSWSLQQAKDPTAEDREFEQYKIRILGLNKIYRYKYWICFLGIYLKKSKKHYLKKIKRWFKTKA</sequence>
<dbReference type="GO" id="GO:0016758">
    <property type="term" value="F:hexosyltransferase activity"/>
    <property type="evidence" value="ECO:0007669"/>
    <property type="project" value="UniProtKB-ARBA"/>
</dbReference>
<keyword evidence="2" id="KW-0808">Transferase</keyword>
<dbReference type="RefSeq" id="WP_171345969.1">
    <property type="nucleotide sequence ID" value="NZ_CP099951.1"/>
</dbReference>
<feature type="domain" description="Glycosyltransferase 2-like" evidence="1">
    <location>
        <begin position="6"/>
        <end position="127"/>
    </location>
</feature>
<accession>A0A7Y4B4U3</accession>
<dbReference type="Gene3D" id="3.90.550.10">
    <property type="entry name" value="Spore Coat Polysaccharide Biosynthesis Protein SpsA, Chain A"/>
    <property type="match status" value="1"/>
</dbReference>
<dbReference type="PANTHER" id="PTHR22916">
    <property type="entry name" value="GLYCOSYLTRANSFERASE"/>
    <property type="match status" value="1"/>
</dbReference>
<evidence type="ECO:0000313" key="2">
    <source>
        <dbReference type="EMBL" id="NOI10266.1"/>
    </source>
</evidence>
<dbReference type="Proteomes" id="UP000532247">
    <property type="component" value="Unassembled WGS sequence"/>
</dbReference>
<reference evidence="2 3" key="1">
    <citation type="submission" date="2019-09" db="EMBL/GenBank/DDBJ databases">
        <title>Draft genome sequencing and comparative genomics of hatchery-associated Vibrios.</title>
        <authorList>
            <person name="Kehlet-Delgado H."/>
            <person name="Mueller R.S."/>
        </authorList>
    </citation>
    <scope>NUCLEOTIDE SEQUENCE [LARGE SCALE GENOMIC DNA]</scope>
    <source>
        <strain evidence="2 3">081416A</strain>
    </source>
</reference>
<evidence type="ECO:0000259" key="1">
    <source>
        <dbReference type="Pfam" id="PF00535"/>
    </source>
</evidence>
<organism evidence="2 3">
    <name type="scientific">Vibrio alginolyticus</name>
    <dbReference type="NCBI Taxonomy" id="663"/>
    <lineage>
        <taxon>Bacteria</taxon>
        <taxon>Pseudomonadati</taxon>
        <taxon>Pseudomonadota</taxon>
        <taxon>Gammaproteobacteria</taxon>
        <taxon>Vibrionales</taxon>
        <taxon>Vibrionaceae</taxon>
        <taxon>Vibrio</taxon>
    </lineage>
</organism>
<dbReference type="Pfam" id="PF00535">
    <property type="entry name" value="Glycos_transf_2"/>
    <property type="match status" value="1"/>
</dbReference>
<dbReference type="SUPFAM" id="SSF53448">
    <property type="entry name" value="Nucleotide-diphospho-sugar transferases"/>
    <property type="match status" value="1"/>
</dbReference>
<gene>
    <name evidence="2" type="ORF">F0254_15510</name>
</gene>
<protein>
    <submittedName>
        <fullName evidence="2">Glycosyltransferase family 2 protein</fullName>
    </submittedName>
</protein>
<dbReference type="InterPro" id="IPR001173">
    <property type="entry name" value="Glyco_trans_2-like"/>
</dbReference>
<dbReference type="AlphaFoldDB" id="A0A7Y4B4U3"/>